<dbReference type="PhylomeDB" id="B8MM26"/>
<comment type="subcellular location">
    <subcellularLocation>
        <location evidence="1">Membrane</location>
        <topology evidence="1">Multi-pass membrane protein</topology>
    </subcellularLocation>
</comment>
<dbReference type="GO" id="GO:0016020">
    <property type="term" value="C:membrane"/>
    <property type="evidence" value="ECO:0007669"/>
    <property type="project" value="UniProtKB-SubCell"/>
</dbReference>
<dbReference type="GO" id="GO:0022857">
    <property type="term" value="F:transmembrane transporter activity"/>
    <property type="evidence" value="ECO:0007669"/>
    <property type="project" value="TreeGrafter"/>
</dbReference>
<dbReference type="RefSeq" id="XP_002485776.1">
    <property type="nucleotide sequence ID" value="XM_002485731.1"/>
</dbReference>
<proteinExistence type="predicted"/>
<keyword evidence="2" id="KW-0813">Transport</keyword>
<protein>
    <submittedName>
        <fullName evidence="7">Uncharacterized protein</fullName>
    </submittedName>
</protein>
<evidence type="ECO:0000256" key="2">
    <source>
        <dbReference type="ARBA" id="ARBA00022448"/>
    </source>
</evidence>
<gene>
    <name evidence="7" type="ORF">TSTA_097940</name>
</gene>
<dbReference type="PANTHER" id="PTHR43791:SF92">
    <property type="entry name" value="AGL026WP"/>
    <property type="match status" value="1"/>
</dbReference>
<evidence type="ECO:0000256" key="4">
    <source>
        <dbReference type="ARBA" id="ARBA00022989"/>
    </source>
</evidence>
<accession>B8MM26</accession>
<dbReference type="eggNOG" id="KOG2533">
    <property type="taxonomic scope" value="Eukaryota"/>
</dbReference>
<feature type="transmembrane region" description="Helical" evidence="6">
    <location>
        <begin position="40"/>
        <end position="61"/>
    </location>
</feature>
<name>B8MM26_TALSN</name>
<sequence length="217" mass="24107">MDVRVWLFACLQMATRATISFSHFFPTLVQQIRFKDNTTVLLLTYPPYVVTFVWAICWAWVADSHQIRSMPGGVSQCCAILETILLIAVPGFWARYAFTFLASCGTFGVYATTYAWLSSAIIQPPVKRAAAIGLANICANIASLAQEDLDSADGAEVNTSTEKVMSKVKPTAVKKAASLIEKMQSGEDENQDLLRKMCHYLESTYREIKSLKETLSK</sequence>
<dbReference type="HOGENOM" id="CLU_1273019_0_0_1"/>
<dbReference type="Gene3D" id="1.20.1250.20">
    <property type="entry name" value="MFS general substrate transporter like domains"/>
    <property type="match status" value="1"/>
</dbReference>
<dbReference type="OrthoDB" id="2250022at2759"/>
<evidence type="ECO:0000256" key="1">
    <source>
        <dbReference type="ARBA" id="ARBA00004141"/>
    </source>
</evidence>
<dbReference type="AlphaFoldDB" id="B8MM26"/>
<reference evidence="8" key="1">
    <citation type="journal article" date="2015" name="Genome Announc.">
        <title>Genome sequence of the AIDS-associated pathogen Penicillium marneffei (ATCC18224) and its near taxonomic relative Talaromyces stipitatus (ATCC10500).</title>
        <authorList>
            <person name="Nierman W.C."/>
            <person name="Fedorova-Abrams N.D."/>
            <person name="Andrianopoulos A."/>
        </authorList>
    </citation>
    <scope>NUCLEOTIDE SEQUENCE [LARGE SCALE GENOMIC DNA]</scope>
    <source>
        <strain evidence="8">ATCC 10500 / CBS 375.48 / QM 6759 / NRRL 1006</strain>
    </source>
</reference>
<dbReference type="EMBL" id="EQ962658">
    <property type="protein sequence ID" value="EED13538.1"/>
    <property type="molecule type" value="Genomic_DNA"/>
</dbReference>
<evidence type="ECO:0000313" key="7">
    <source>
        <dbReference type="EMBL" id="EED13538.1"/>
    </source>
</evidence>
<dbReference type="Proteomes" id="UP000001745">
    <property type="component" value="Unassembled WGS sequence"/>
</dbReference>
<dbReference type="VEuPathDB" id="FungiDB:TSTA_097940"/>
<organism evidence="7 8">
    <name type="scientific">Talaromyces stipitatus (strain ATCC 10500 / CBS 375.48 / QM 6759 / NRRL 1006)</name>
    <name type="common">Penicillium stipitatum</name>
    <dbReference type="NCBI Taxonomy" id="441959"/>
    <lineage>
        <taxon>Eukaryota</taxon>
        <taxon>Fungi</taxon>
        <taxon>Dikarya</taxon>
        <taxon>Ascomycota</taxon>
        <taxon>Pezizomycotina</taxon>
        <taxon>Eurotiomycetes</taxon>
        <taxon>Eurotiomycetidae</taxon>
        <taxon>Eurotiales</taxon>
        <taxon>Trichocomaceae</taxon>
        <taxon>Talaromyces</taxon>
        <taxon>Talaromyces sect. Talaromyces</taxon>
    </lineage>
</organism>
<evidence type="ECO:0000256" key="6">
    <source>
        <dbReference type="SAM" id="Phobius"/>
    </source>
</evidence>
<dbReference type="InterPro" id="IPR036259">
    <property type="entry name" value="MFS_trans_sf"/>
</dbReference>
<feature type="transmembrane region" description="Helical" evidence="6">
    <location>
        <begin position="99"/>
        <end position="117"/>
    </location>
</feature>
<evidence type="ECO:0000256" key="3">
    <source>
        <dbReference type="ARBA" id="ARBA00022692"/>
    </source>
</evidence>
<evidence type="ECO:0000256" key="5">
    <source>
        <dbReference type="ARBA" id="ARBA00023136"/>
    </source>
</evidence>
<keyword evidence="3 6" id="KW-0812">Transmembrane</keyword>
<keyword evidence="5 6" id="KW-0472">Membrane</keyword>
<dbReference type="SUPFAM" id="SSF103473">
    <property type="entry name" value="MFS general substrate transporter"/>
    <property type="match status" value="1"/>
</dbReference>
<keyword evidence="8" id="KW-1185">Reference proteome</keyword>
<feature type="transmembrane region" description="Helical" evidence="6">
    <location>
        <begin position="73"/>
        <end position="93"/>
    </location>
</feature>
<dbReference type="InParanoid" id="B8MM26"/>
<keyword evidence="4 6" id="KW-1133">Transmembrane helix</keyword>
<dbReference type="GeneID" id="8108433"/>
<dbReference type="PANTHER" id="PTHR43791">
    <property type="entry name" value="PERMEASE-RELATED"/>
    <property type="match status" value="1"/>
</dbReference>
<evidence type="ECO:0000313" key="8">
    <source>
        <dbReference type="Proteomes" id="UP000001745"/>
    </source>
</evidence>